<dbReference type="AlphaFoldDB" id="A0A0G0HRK2"/>
<evidence type="ECO:0000313" key="1">
    <source>
        <dbReference type="EMBL" id="KKQ45788.1"/>
    </source>
</evidence>
<comment type="caution">
    <text evidence="1">The sequence shown here is derived from an EMBL/GenBank/DDBJ whole genome shotgun (WGS) entry which is preliminary data.</text>
</comment>
<protein>
    <submittedName>
        <fullName evidence="1">Uncharacterized protein</fullName>
    </submittedName>
</protein>
<dbReference type="Proteomes" id="UP000034603">
    <property type="component" value="Unassembled WGS sequence"/>
</dbReference>
<name>A0A0G0HRK2_9BACT</name>
<evidence type="ECO:0000313" key="2">
    <source>
        <dbReference type="Proteomes" id="UP000034603"/>
    </source>
</evidence>
<organism evidence="1 2">
    <name type="scientific">Candidatus Woesebacteria bacterium GW2011_GWA1_37_8</name>
    <dbReference type="NCBI Taxonomy" id="1618546"/>
    <lineage>
        <taxon>Bacteria</taxon>
        <taxon>Candidatus Woeseibacteriota</taxon>
    </lineage>
</organism>
<sequence length="79" mass="9148">MVLNKHDLISDGIVDLYRAAFYLAKGSKEIGLSFFKKAKEKLGDKMSLDIRSIIFKDNKDDLLRAEKVLDEYKRLKNII</sequence>
<dbReference type="EMBL" id="LBTR01000009">
    <property type="protein sequence ID" value="KKQ45788.1"/>
    <property type="molecule type" value="Genomic_DNA"/>
</dbReference>
<accession>A0A0G0HRK2</accession>
<reference evidence="1 2" key="1">
    <citation type="journal article" date="2015" name="Nature">
        <title>rRNA introns, odd ribosomes, and small enigmatic genomes across a large radiation of phyla.</title>
        <authorList>
            <person name="Brown C.T."/>
            <person name="Hug L.A."/>
            <person name="Thomas B.C."/>
            <person name="Sharon I."/>
            <person name="Castelle C.J."/>
            <person name="Singh A."/>
            <person name="Wilkins M.J."/>
            <person name="Williams K.H."/>
            <person name="Banfield J.F."/>
        </authorList>
    </citation>
    <scope>NUCLEOTIDE SEQUENCE [LARGE SCALE GENOMIC DNA]</scope>
</reference>
<gene>
    <name evidence="1" type="ORF">US62_C0009G0019</name>
</gene>
<proteinExistence type="predicted"/>